<feature type="compositionally biased region" description="Polar residues" evidence="1">
    <location>
        <begin position="91"/>
        <end position="104"/>
    </location>
</feature>
<protein>
    <submittedName>
        <fullName evidence="2">Uncharacterized protein</fullName>
    </submittedName>
</protein>
<dbReference type="STRING" id="913774.A0A0C3CF45"/>
<reference evidence="2 3" key="1">
    <citation type="submission" date="2014-04" db="EMBL/GenBank/DDBJ databases">
        <authorList>
            <consortium name="DOE Joint Genome Institute"/>
            <person name="Kuo A."/>
            <person name="Martino E."/>
            <person name="Perotto S."/>
            <person name="Kohler A."/>
            <person name="Nagy L.G."/>
            <person name="Floudas D."/>
            <person name="Copeland A."/>
            <person name="Barry K.W."/>
            <person name="Cichocki N."/>
            <person name="Veneault-Fourrey C."/>
            <person name="LaButti K."/>
            <person name="Lindquist E.A."/>
            <person name="Lipzen A."/>
            <person name="Lundell T."/>
            <person name="Morin E."/>
            <person name="Murat C."/>
            <person name="Sun H."/>
            <person name="Tunlid A."/>
            <person name="Henrissat B."/>
            <person name="Grigoriev I.V."/>
            <person name="Hibbett D.S."/>
            <person name="Martin F."/>
            <person name="Nordberg H.P."/>
            <person name="Cantor M.N."/>
            <person name="Hua S.X."/>
        </authorList>
    </citation>
    <scope>NUCLEOTIDE SEQUENCE [LARGE SCALE GENOMIC DNA]</scope>
    <source>
        <strain evidence="2 3">Zn</strain>
    </source>
</reference>
<dbReference type="EMBL" id="KN832882">
    <property type="protein sequence ID" value="KIM97558.1"/>
    <property type="molecule type" value="Genomic_DNA"/>
</dbReference>
<feature type="compositionally biased region" description="Basic and acidic residues" evidence="1">
    <location>
        <begin position="321"/>
        <end position="340"/>
    </location>
</feature>
<sequence length="340" mass="35798">MLSHSLALDFNYPATPTKVNLNDDDAASSPLAGPIPADTSSMDLPPADSSSITPAASSTPRPTPALPTAPTAASHPPPQHPAPQDPDPETHSSPKPASESLLQTDQDEQEPYPRPPLAPLFTLIHDPATNTTIHPRNTHYLFSDDDAGAVLSTLCARAASNISLHPSMSHPQSPSSENPNPAATEGVEERILIIDMDDSGTSVQHASSLSPNWQVLRAGIEGAPALRGERERDGGDGGMMLKIEGVGVGSAPPGKRGKRRGKGDDEEGQDGYEDGRQGDGEGIDIESEAMRTLISDFERRMEVLRNVVAGTGRGLVVGEVVDEKIEGDGEEEKEKEKGGG</sequence>
<dbReference type="HOGENOM" id="CLU_725957_0_0_1"/>
<keyword evidence="3" id="KW-1185">Reference proteome</keyword>
<feature type="region of interest" description="Disordered" evidence="1">
    <location>
        <begin position="1"/>
        <end position="121"/>
    </location>
</feature>
<dbReference type="Gene3D" id="2.60.270.60">
    <property type="match status" value="1"/>
</dbReference>
<accession>A0A0C3CF45</accession>
<feature type="region of interest" description="Disordered" evidence="1">
    <location>
        <begin position="318"/>
        <end position="340"/>
    </location>
</feature>
<feature type="region of interest" description="Disordered" evidence="1">
    <location>
        <begin position="165"/>
        <end position="184"/>
    </location>
</feature>
<feature type="compositionally biased region" description="Low complexity" evidence="1">
    <location>
        <begin position="45"/>
        <end position="60"/>
    </location>
</feature>
<organism evidence="2 3">
    <name type="scientific">Oidiodendron maius (strain Zn)</name>
    <dbReference type="NCBI Taxonomy" id="913774"/>
    <lineage>
        <taxon>Eukaryota</taxon>
        <taxon>Fungi</taxon>
        <taxon>Dikarya</taxon>
        <taxon>Ascomycota</taxon>
        <taxon>Pezizomycotina</taxon>
        <taxon>Leotiomycetes</taxon>
        <taxon>Leotiomycetes incertae sedis</taxon>
        <taxon>Myxotrichaceae</taxon>
        <taxon>Oidiodendron</taxon>
    </lineage>
</organism>
<proteinExistence type="predicted"/>
<evidence type="ECO:0000313" key="2">
    <source>
        <dbReference type="EMBL" id="KIM97558.1"/>
    </source>
</evidence>
<evidence type="ECO:0000256" key="1">
    <source>
        <dbReference type="SAM" id="MobiDB-lite"/>
    </source>
</evidence>
<feature type="region of interest" description="Disordered" evidence="1">
    <location>
        <begin position="224"/>
        <end position="284"/>
    </location>
</feature>
<dbReference type="AlphaFoldDB" id="A0A0C3CF45"/>
<reference evidence="3" key="2">
    <citation type="submission" date="2015-01" db="EMBL/GenBank/DDBJ databases">
        <title>Evolutionary Origins and Diversification of the Mycorrhizal Mutualists.</title>
        <authorList>
            <consortium name="DOE Joint Genome Institute"/>
            <consortium name="Mycorrhizal Genomics Consortium"/>
            <person name="Kohler A."/>
            <person name="Kuo A."/>
            <person name="Nagy L.G."/>
            <person name="Floudas D."/>
            <person name="Copeland A."/>
            <person name="Barry K.W."/>
            <person name="Cichocki N."/>
            <person name="Veneault-Fourrey C."/>
            <person name="LaButti K."/>
            <person name="Lindquist E.A."/>
            <person name="Lipzen A."/>
            <person name="Lundell T."/>
            <person name="Morin E."/>
            <person name="Murat C."/>
            <person name="Riley R."/>
            <person name="Ohm R."/>
            <person name="Sun H."/>
            <person name="Tunlid A."/>
            <person name="Henrissat B."/>
            <person name="Grigoriev I.V."/>
            <person name="Hibbett D.S."/>
            <person name="Martin F."/>
        </authorList>
    </citation>
    <scope>NUCLEOTIDE SEQUENCE [LARGE SCALE GENOMIC DNA]</scope>
    <source>
        <strain evidence="3">Zn</strain>
    </source>
</reference>
<feature type="compositionally biased region" description="Low complexity" evidence="1">
    <location>
        <begin position="165"/>
        <end position="176"/>
    </location>
</feature>
<name>A0A0C3CF45_OIDMZ</name>
<evidence type="ECO:0000313" key="3">
    <source>
        <dbReference type="Proteomes" id="UP000054321"/>
    </source>
</evidence>
<dbReference type="Proteomes" id="UP000054321">
    <property type="component" value="Unassembled WGS sequence"/>
</dbReference>
<gene>
    <name evidence="2" type="ORF">OIDMADRAFT_147959</name>
</gene>
<feature type="compositionally biased region" description="Pro residues" evidence="1">
    <location>
        <begin position="75"/>
        <end position="85"/>
    </location>
</feature>
<dbReference type="InParanoid" id="A0A0C3CF45"/>
<dbReference type="OrthoDB" id="1681166at2759"/>